<accession>A0ABD4LN06</accession>
<evidence type="ECO:0000313" key="2">
    <source>
        <dbReference type="Proteomes" id="UP000613452"/>
    </source>
</evidence>
<evidence type="ECO:0000313" key="1">
    <source>
        <dbReference type="EMBL" id="MBK1611816.1"/>
    </source>
</evidence>
<gene>
    <name evidence="1" type="ORF">JCR31_28710</name>
</gene>
<dbReference type="RefSeq" id="WP_200152649.1">
    <property type="nucleotide sequence ID" value="NZ_JAEFBZ010000007.1"/>
</dbReference>
<proteinExistence type="predicted"/>
<reference evidence="1 2" key="1">
    <citation type="submission" date="2020-12" db="EMBL/GenBank/DDBJ databases">
        <title>Genome assembly for a thermostable protease producing Bacillus cereus MAKP1 strain isolated from chicken gut.</title>
        <authorList>
            <person name="Malaviya A."/>
        </authorList>
    </citation>
    <scope>NUCLEOTIDE SEQUENCE [LARGE SCALE GENOMIC DNA]</scope>
    <source>
        <strain evidence="1 2">MAKP1</strain>
    </source>
</reference>
<dbReference type="EMBL" id="JAEFBZ010000007">
    <property type="protein sequence ID" value="MBK1611816.1"/>
    <property type="molecule type" value="Genomic_DNA"/>
</dbReference>
<comment type="caution">
    <text evidence="1">The sequence shown here is derived from an EMBL/GenBank/DDBJ whole genome shotgun (WGS) entry which is preliminary data.</text>
</comment>
<dbReference type="Proteomes" id="UP000613452">
    <property type="component" value="Unassembled WGS sequence"/>
</dbReference>
<protein>
    <submittedName>
        <fullName evidence="1">Uncharacterized protein</fullName>
    </submittedName>
</protein>
<organism evidence="1 2">
    <name type="scientific">Bacillus cereus</name>
    <dbReference type="NCBI Taxonomy" id="1396"/>
    <lineage>
        <taxon>Bacteria</taxon>
        <taxon>Bacillati</taxon>
        <taxon>Bacillota</taxon>
        <taxon>Bacilli</taxon>
        <taxon>Bacillales</taxon>
        <taxon>Bacillaceae</taxon>
        <taxon>Bacillus</taxon>
        <taxon>Bacillus cereus group</taxon>
    </lineage>
</organism>
<dbReference type="AlphaFoldDB" id="A0ABD4LN06"/>
<sequence length="109" mass="12214">MIVAHLIGGNEIKGISDGIVIINGEQLETSYKDLVRVCGSISIGDLDTSVSVRRDEEDVENDYIKLVQGFDDELGEEFVIDNHLTKLVDFSEYDVDFKNKKLVLTISTY</sequence>
<name>A0ABD4LN06_BACCE</name>